<evidence type="ECO:0000256" key="1">
    <source>
        <dbReference type="HAMAP-Rule" id="MF_01054"/>
    </source>
</evidence>
<evidence type="ECO:0000259" key="2">
    <source>
        <dbReference type="PROSITE" id="PS51671"/>
    </source>
</evidence>
<protein>
    <recommendedName>
        <fullName evidence="1">UPF0237 protein GOM49_11595</fullName>
    </recommendedName>
</protein>
<dbReference type="PANTHER" id="PTHR34875:SF6">
    <property type="entry name" value="UPF0237 PROTEIN MJ1558"/>
    <property type="match status" value="1"/>
</dbReference>
<evidence type="ECO:0000313" key="3">
    <source>
        <dbReference type="EMBL" id="QGU95645.1"/>
    </source>
</evidence>
<dbReference type="PROSITE" id="PS51671">
    <property type="entry name" value="ACT"/>
    <property type="match status" value="1"/>
</dbReference>
<dbReference type="EMBL" id="CP046522">
    <property type="protein sequence ID" value="QGU95645.1"/>
    <property type="molecule type" value="Genomic_DNA"/>
</dbReference>
<dbReference type="FunFam" id="3.30.70.260:FF:000032">
    <property type="entry name" value="UPF0237 protein SP_0238"/>
    <property type="match status" value="1"/>
</dbReference>
<dbReference type="InterPro" id="IPR022986">
    <property type="entry name" value="UPF0237_ACT"/>
</dbReference>
<name>A0A6I6FCS7_9CLOT</name>
<dbReference type="InterPro" id="IPR045865">
    <property type="entry name" value="ACT-like_dom_sf"/>
</dbReference>
<dbReference type="InterPro" id="IPR002912">
    <property type="entry name" value="ACT_dom"/>
</dbReference>
<comment type="similarity">
    <text evidence="1">Belongs to the UPF0237 family.</text>
</comment>
<dbReference type="PANTHER" id="PTHR34875">
    <property type="entry name" value="UPF0237 PROTEIN MJ1558"/>
    <property type="match status" value="1"/>
</dbReference>
<feature type="domain" description="ACT" evidence="2">
    <location>
        <begin position="4"/>
        <end position="78"/>
    </location>
</feature>
<dbReference type="HAMAP" id="MF_01054">
    <property type="entry name" value="UPF0237"/>
    <property type="match status" value="1"/>
</dbReference>
<reference evidence="3 4" key="1">
    <citation type="submission" date="2019-12" db="EMBL/GenBank/DDBJ databases">
        <title>Genome sequenceing of Clostridium bovifaecis.</title>
        <authorList>
            <person name="Yao Y."/>
        </authorList>
    </citation>
    <scope>NUCLEOTIDE SEQUENCE [LARGE SCALE GENOMIC DNA]</scope>
    <source>
        <strain evidence="3 4">BXX</strain>
    </source>
</reference>
<dbReference type="Gene3D" id="3.30.70.260">
    <property type="match status" value="1"/>
</dbReference>
<dbReference type="InterPro" id="IPR050990">
    <property type="entry name" value="UPF0237/GcvR_regulator"/>
</dbReference>
<sequence>MRSIITVLGKDRTGIIAGVSNILADADVNILDISQTILQEYFTMIMLVDLSNSLKSFKELKETLDLKGQELNLSIKIQHEDIFNSMHNV</sequence>
<dbReference type="CDD" id="cd04872">
    <property type="entry name" value="ACT_1ZPV"/>
    <property type="match status" value="1"/>
</dbReference>
<accession>A0A6I6FCS7</accession>
<dbReference type="SUPFAM" id="SSF55021">
    <property type="entry name" value="ACT-like"/>
    <property type="match status" value="1"/>
</dbReference>
<dbReference type="Proteomes" id="UP000422764">
    <property type="component" value="Chromosome"/>
</dbReference>
<dbReference type="NCBIfam" id="NF001220">
    <property type="entry name" value="PRK00194.1"/>
    <property type="match status" value="1"/>
</dbReference>
<keyword evidence="4" id="KW-1185">Reference proteome</keyword>
<evidence type="ECO:0000313" key="4">
    <source>
        <dbReference type="Proteomes" id="UP000422764"/>
    </source>
</evidence>
<dbReference type="Pfam" id="PF13740">
    <property type="entry name" value="ACT_6"/>
    <property type="match status" value="1"/>
</dbReference>
<gene>
    <name evidence="3" type="ORF">GOM49_11595</name>
</gene>
<organism evidence="3 4">
    <name type="scientific">Clostridium bovifaecis</name>
    <dbReference type="NCBI Taxonomy" id="2184719"/>
    <lineage>
        <taxon>Bacteria</taxon>
        <taxon>Bacillati</taxon>
        <taxon>Bacillota</taxon>
        <taxon>Clostridia</taxon>
        <taxon>Eubacteriales</taxon>
        <taxon>Clostridiaceae</taxon>
        <taxon>Clostridium</taxon>
    </lineage>
</organism>
<dbReference type="AlphaFoldDB" id="A0A6I6FCS7"/>
<proteinExistence type="inferred from homology"/>